<dbReference type="PANTHER" id="PTHR42742">
    <property type="entry name" value="TRANSCRIPTIONAL REPRESSOR MPRA"/>
    <property type="match status" value="1"/>
</dbReference>
<dbReference type="EMBL" id="JAPDSH010000004">
    <property type="protein sequence ID" value="MDF0480001.1"/>
    <property type="molecule type" value="Genomic_DNA"/>
</dbReference>
<dbReference type="InterPro" id="IPR014710">
    <property type="entry name" value="RmlC-like_jellyroll"/>
</dbReference>
<keyword evidence="1" id="KW-0479">Metal-binding</keyword>
<accession>A0ABT5X1W8</accession>
<evidence type="ECO:0000256" key="2">
    <source>
        <dbReference type="ARBA" id="ARBA00022833"/>
    </source>
</evidence>
<dbReference type="InterPro" id="IPR011051">
    <property type="entry name" value="RmlC_Cupin_sf"/>
</dbReference>
<dbReference type="SUPFAM" id="SSF51182">
    <property type="entry name" value="RmlC-like cupins"/>
    <property type="match status" value="1"/>
</dbReference>
<proteinExistence type="predicted"/>
<protein>
    <submittedName>
        <fullName evidence="3">Class I mannose-6-phosphate isomerase</fullName>
    </submittedName>
</protein>
<keyword evidence="4" id="KW-1185">Reference proteome</keyword>
<dbReference type="Proteomes" id="UP001147148">
    <property type="component" value="Unassembled WGS sequence"/>
</dbReference>
<dbReference type="CDD" id="cd07010">
    <property type="entry name" value="cupin_PMI_type_I_N_bac"/>
    <property type="match status" value="1"/>
</dbReference>
<dbReference type="Gene3D" id="2.60.120.10">
    <property type="entry name" value="Jelly Rolls"/>
    <property type="match status" value="1"/>
</dbReference>
<comment type="caution">
    <text evidence="3">The sequence shown here is derived from an EMBL/GenBank/DDBJ whole genome shotgun (WGS) entry which is preliminary data.</text>
</comment>
<reference evidence="3" key="1">
    <citation type="submission" date="2022-10" db="EMBL/GenBank/DDBJ databases">
        <title>Vagococcus sp. isolated from poultry meat.</title>
        <authorList>
            <person name="Johansson P."/>
            <person name="Bjorkroth J."/>
        </authorList>
    </citation>
    <scope>NUCLEOTIDE SEQUENCE</scope>
    <source>
        <strain evidence="3">PNs007</strain>
    </source>
</reference>
<dbReference type="GO" id="GO:0016853">
    <property type="term" value="F:isomerase activity"/>
    <property type="evidence" value="ECO:0007669"/>
    <property type="project" value="UniProtKB-KW"/>
</dbReference>
<keyword evidence="3" id="KW-0413">Isomerase</keyword>
<dbReference type="InterPro" id="IPR051804">
    <property type="entry name" value="Carb_Metab_Reg_Kinase/Isom"/>
</dbReference>
<sequence>MEYNFFPEIKIKEKVQTWVGGMSISKKINDEADKLTHNVITIEIYPGVSTERFNRELVPSLHADVLIDSRTIFYGSDKLEDLIQATLTQDRVFGRFGGHSFSDFIDKDQLEKCHKQIEDALSNNKRVVIMGVAASLVYPSDMIIYADIPRWEIQKGFKSGVLSNWQADNAGDDFLAMVKRGYFFEWPMADKQKQDVYSKVNYVIDSLREDWVMVSQESFSVALKEVASQPFSLVPFFDPGVWGGHWMQETFDFRKDDINLAWSFNGVPEENSIILNFEGVKMEVPANTVVFFEPKKLLGDRVYGRFGKEFPIRFNFLDTIGGENLSLQVHPTTSYIQETFGAHYTQDESYYILQAKPGAKVYLGLNNGVKEEELIPALERAASGGESFDDKKFIYQQEIKKHDHFSIPGGTIHSSGADSVVLEISATPNRFTFKLWDWDRLDLDGKPRPVHLEHGAKCIDYSRDEDWVKDQLVNPFEMIEKQEGWLEEKTGLHETEFIETRRFTFTEPIKLETKGSVNVLNLVDGTEAWVESLAGEFEPFYIHYAQTFIVPDSVSSYSVRPTEKSKSEKLKLIQAYVR</sequence>
<gene>
    <name evidence="3" type="ORF">OL233_06810</name>
</gene>
<dbReference type="PANTHER" id="PTHR42742:SF3">
    <property type="entry name" value="FRUCTOKINASE"/>
    <property type="match status" value="1"/>
</dbReference>
<name>A0ABT5X1W8_9ENTE</name>
<dbReference type="RefSeq" id="WP_275471587.1">
    <property type="nucleotide sequence ID" value="NZ_JAPDSH010000004.1"/>
</dbReference>
<evidence type="ECO:0000256" key="1">
    <source>
        <dbReference type="ARBA" id="ARBA00022723"/>
    </source>
</evidence>
<keyword evidence="2" id="KW-0862">Zinc</keyword>
<evidence type="ECO:0000313" key="3">
    <source>
        <dbReference type="EMBL" id="MDF0480001.1"/>
    </source>
</evidence>
<organism evidence="3 4">
    <name type="scientific">Vagococcus proximus</name>
    <dbReference type="NCBI Taxonomy" id="2991417"/>
    <lineage>
        <taxon>Bacteria</taxon>
        <taxon>Bacillati</taxon>
        <taxon>Bacillota</taxon>
        <taxon>Bacilli</taxon>
        <taxon>Lactobacillales</taxon>
        <taxon>Enterococcaceae</taxon>
        <taxon>Vagococcus</taxon>
    </lineage>
</organism>
<evidence type="ECO:0000313" key="4">
    <source>
        <dbReference type="Proteomes" id="UP001147148"/>
    </source>
</evidence>